<dbReference type="InterPro" id="IPR036890">
    <property type="entry name" value="HATPase_C_sf"/>
</dbReference>
<dbReference type="GO" id="GO:0016020">
    <property type="term" value="C:membrane"/>
    <property type="evidence" value="ECO:0007669"/>
    <property type="project" value="InterPro"/>
</dbReference>
<dbReference type="PIRSF" id="PIRSF003169">
    <property type="entry name" value="STHK_DegS"/>
    <property type="match status" value="1"/>
</dbReference>
<sequence length="389" mass="43862">MVTLLSTKLSLDEIIGQMLSTVGDSKEQIFEISEKSRKEYESLQKELNEVRENVASVIDKTERTEMQARFARNRLAEVSRHFQDYTNEDVKKAYERANELQVNLAVLEQEEKQLRERRDTIERRLVQLEGTLERAETLVSQVTVVYNFLAGDLKEAGEMIEDAKEKQQFGLKIIEAQEEERKRVAREIHDGPAQMIANVLLRSELVERVKSEQGVDKAMEEIQDLRTMIKSSLGEVRRIIYDLRPMALDDLGLVPTLNKYLSNLEESTNMNVRFTSLGKDDVRLSPNLEVGLFRIVQEAVQNAYKHAAPSDVQVKIEMKRSTVSIVIKDDGKGFDPSAAKDNSFGLMGMRERINALGGELTIDSAPGKGTVIMLHVTLDGSTGQGSDSA</sequence>
<dbReference type="AlphaFoldDB" id="A0A1I5WXE7"/>
<accession>A0A1I5WXE7</accession>
<dbReference type="InterPro" id="IPR008595">
    <property type="entry name" value="DegS"/>
</dbReference>
<dbReference type="InterPro" id="IPR003594">
    <property type="entry name" value="HATPase_dom"/>
</dbReference>
<evidence type="ECO:0000256" key="6">
    <source>
        <dbReference type="ARBA" id="ARBA00023012"/>
    </source>
</evidence>
<dbReference type="EMBL" id="FOXD01000023">
    <property type="protein sequence ID" value="SFQ24455.1"/>
    <property type="molecule type" value="Genomic_DNA"/>
</dbReference>
<dbReference type="EC" id="3.1.3.-" evidence="7"/>
<dbReference type="InterPro" id="IPR016381">
    <property type="entry name" value="Sig_transdc_His_kinase_DegS"/>
</dbReference>
<keyword evidence="7" id="KW-0904">Protein phosphatase</keyword>
<gene>
    <name evidence="10" type="ORF">SAMN05518683_12331</name>
</gene>
<comment type="function">
    <text evidence="7">Member of the two-component regulatory system DegS/DegU, which plays an important role in the transition growth phase.</text>
</comment>
<dbReference type="Proteomes" id="UP000198892">
    <property type="component" value="Unassembled WGS sequence"/>
</dbReference>
<dbReference type="PROSITE" id="PS50109">
    <property type="entry name" value="HIS_KIN"/>
    <property type="match status" value="1"/>
</dbReference>
<evidence type="ECO:0000256" key="8">
    <source>
        <dbReference type="SAM" id="Coils"/>
    </source>
</evidence>
<evidence type="ECO:0000256" key="1">
    <source>
        <dbReference type="ARBA" id="ARBA00000085"/>
    </source>
</evidence>
<dbReference type="PANTHER" id="PTHR24421:SF55">
    <property type="entry name" value="SENSOR HISTIDINE KINASE YDFH"/>
    <property type="match status" value="1"/>
</dbReference>
<dbReference type="Pfam" id="PF02518">
    <property type="entry name" value="HATPase_c"/>
    <property type="match status" value="1"/>
</dbReference>
<dbReference type="Pfam" id="PF05384">
    <property type="entry name" value="DegS"/>
    <property type="match status" value="1"/>
</dbReference>
<proteinExistence type="predicted"/>
<dbReference type="InterPro" id="IPR050482">
    <property type="entry name" value="Sensor_HK_TwoCompSys"/>
</dbReference>
<evidence type="ECO:0000259" key="9">
    <source>
        <dbReference type="PROSITE" id="PS50109"/>
    </source>
</evidence>
<dbReference type="EC" id="2.7.13.3" evidence="7"/>
<feature type="coiled-coil region" evidence="8">
    <location>
        <begin position="33"/>
        <end position="60"/>
    </location>
</feature>
<dbReference type="PANTHER" id="PTHR24421">
    <property type="entry name" value="NITRATE/NITRITE SENSOR PROTEIN NARX-RELATED"/>
    <property type="match status" value="1"/>
</dbReference>
<evidence type="ECO:0000256" key="2">
    <source>
        <dbReference type="ARBA" id="ARBA00022679"/>
    </source>
</evidence>
<dbReference type="GO" id="GO:0000155">
    <property type="term" value="F:phosphorelay sensor kinase activity"/>
    <property type="evidence" value="ECO:0007669"/>
    <property type="project" value="UniProtKB-UniRule"/>
</dbReference>
<evidence type="ECO:0000313" key="10">
    <source>
        <dbReference type="EMBL" id="SFQ24455.1"/>
    </source>
</evidence>
<dbReference type="GO" id="GO:0046983">
    <property type="term" value="F:protein dimerization activity"/>
    <property type="evidence" value="ECO:0007669"/>
    <property type="project" value="InterPro"/>
</dbReference>
<dbReference type="STRING" id="1884432.SAMN05518683_12331"/>
<dbReference type="Pfam" id="PF07730">
    <property type="entry name" value="HisKA_3"/>
    <property type="match status" value="1"/>
</dbReference>
<keyword evidence="4 7" id="KW-0418">Kinase</keyword>
<feature type="domain" description="Histidine kinase" evidence="9">
    <location>
        <begin position="183"/>
        <end position="380"/>
    </location>
</feature>
<protein>
    <recommendedName>
        <fullName evidence="7">Signal transduction histidine-protein kinase/phosphatase DegS</fullName>
        <ecNumber evidence="7">2.7.13.3</ecNumber>
        <ecNumber evidence="7">3.1.3.-</ecNumber>
    </recommendedName>
</protein>
<keyword evidence="3 7" id="KW-0547">Nucleotide-binding</keyword>
<name>A0A1I5WXE7_9BACI</name>
<comment type="subcellular location">
    <subcellularLocation>
        <location evidence="7">Cytoplasm</location>
    </subcellularLocation>
</comment>
<dbReference type="InterPro" id="IPR011712">
    <property type="entry name" value="Sig_transdc_His_kin_sub3_dim/P"/>
</dbReference>
<keyword evidence="7" id="KW-0963">Cytoplasm</keyword>
<dbReference type="Gene3D" id="3.30.565.10">
    <property type="entry name" value="Histidine kinase-like ATPase, C-terminal domain"/>
    <property type="match status" value="1"/>
</dbReference>
<evidence type="ECO:0000256" key="4">
    <source>
        <dbReference type="ARBA" id="ARBA00022777"/>
    </source>
</evidence>
<comment type="catalytic activity">
    <reaction evidence="1 7">
        <text>ATP + protein L-histidine = ADP + protein N-phospho-L-histidine.</text>
        <dbReference type="EC" id="2.7.13.3"/>
    </reaction>
</comment>
<keyword evidence="6 7" id="KW-0902">Two-component regulatory system</keyword>
<feature type="coiled-coil region" evidence="8">
    <location>
        <begin position="90"/>
        <end position="166"/>
    </location>
</feature>
<evidence type="ECO:0000256" key="3">
    <source>
        <dbReference type="ARBA" id="ARBA00022741"/>
    </source>
</evidence>
<reference evidence="11" key="1">
    <citation type="submission" date="2016-10" db="EMBL/GenBank/DDBJ databases">
        <authorList>
            <person name="Varghese N."/>
            <person name="Submissions S."/>
        </authorList>
    </citation>
    <scope>NUCLEOTIDE SEQUENCE [LARGE SCALE GENOMIC DNA]</scope>
    <source>
        <strain evidence="11">S7</strain>
    </source>
</reference>
<evidence type="ECO:0000313" key="11">
    <source>
        <dbReference type="Proteomes" id="UP000198892"/>
    </source>
</evidence>
<dbReference type="SMART" id="SM00387">
    <property type="entry name" value="HATPase_c"/>
    <property type="match status" value="1"/>
</dbReference>
<dbReference type="GO" id="GO:0005524">
    <property type="term" value="F:ATP binding"/>
    <property type="evidence" value="ECO:0007669"/>
    <property type="project" value="UniProtKB-UniRule"/>
</dbReference>
<keyword evidence="5 7" id="KW-0067">ATP-binding</keyword>
<dbReference type="SUPFAM" id="SSF55874">
    <property type="entry name" value="ATPase domain of HSP90 chaperone/DNA topoisomerase II/histidine kinase"/>
    <property type="match status" value="1"/>
</dbReference>
<keyword evidence="2 7" id="KW-0808">Transferase</keyword>
<keyword evidence="7" id="KW-0378">Hydrolase</keyword>
<keyword evidence="11" id="KW-1185">Reference proteome</keyword>
<dbReference type="InterPro" id="IPR005467">
    <property type="entry name" value="His_kinase_dom"/>
</dbReference>
<dbReference type="CDD" id="cd16917">
    <property type="entry name" value="HATPase_UhpB-NarQ-NarX-like"/>
    <property type="match status" value="1"/>
</dbReference>
<dbReference type="GO" id="GO:0004721">
    <property type="term" value="F:phosphoprotein phosphatase activity"/>
    <property type="evidence" value="ECO:0007669"/>
    <property type="project" value="UniProtKB-UniRule"/>
</dbReference>
<dbReference type="GO" id="GO:0005737">
    <property type="term" value="C:cytoplasm"/>
    <property type="evidence" value="ECO:0007669"/>
    <property type="project" value="UniProtKB-SubCell"/>
</dbReference>
<organism evidence="10 11">
    <name type="scientific">Salibacterium halotolerans</name>
    <dbReference type="NCBI Taxonomy" id="1884432"/>
    <lineage>
        <taxon>Bacteria</taxon>
        <taxon>Bacillati</taxon>
        <taxon>Bacillota</taxon>
        <taxon>Bacilli</taxon>
        <taxon>Bacillales</taxon>
        <taxon>Bacillaceae</taxon>
    </lineage>
</organism>
<evidence type="ECO:0000256" key="7">
    <source>
        <dbReference type="PIRNR" id="PIRNR003169"/>
    </source>
</evidence>
<dbReference type="Gene3D" id="1.20.5.1930">
    <property type="match status" value="1"/>
</dbReference>
<keyword evidence="8" id="KW-0175">Coiled coil</keyword>
<evidence type="ECO:0000256" key="5">
    <source>
        <dbReference type="ARBA" id="ARBA00022840"/>
    </source>
</evidence>